<evidence type="ECO:0000313" key="3">
    <source>
        <dbReference type="Proteomes" id="UP001595555"/>
    </source>
</evidence>
<dbReference type="EMBL" id="JBHRTF010000002">
    <property type="protein sequence ID" value="MFC3114637.1"/>
    <property type="molecule type" value="Genomic_DNA"/>
</dbReference>
<dbReference type="InterPro" id="IPR045630">
    <property type="entry name" value="DUF6316"/>
</dbReference>
<accession>A0ABV7FEY2</accession>
<name>A0ABV7FEY2_9GAMM</name>
<evidence type="ECO:0000313" key="2">
    <source>
        <dbReference type="EMBL" id="MFC3114637.1"/>
    </source>
</evidence>
<evidence type="ECO:0000259" key="1">
    <source>
        <dbReference type="Pfam" id="PF19837"/>
    </source>
</evidence>
<feature type="domain" description="DUF6316" evidence="1">
    <location>
        <begin position="6"/>
        <end position="58"/>
    </location>
</feature>
<dbReference type="Pfam" id="PF19837">
    <property type="entry name" value="DUF6316"/>
    <property type="match status" value="1"/>
</dbReference>
<sequence>MATLNRAGEQGSVPSRQGRYIQKDGYWYYTTREGVDIGPFDSRTDAEVGVGEFIEFIQASEPKVSDVLKQYRAA</sequence>
<dbReference type="Proteomes" id="UP001595555">
    <property type="component" value="Unassembled WGS sequence"/>
</dbReference>
<protein>
    <submittedName>
        <fullName evidence="2">DUF6316 family protein</fullName>
    </submittedName>
</protein>
<proteinExistence type="predicted"/>
<dbReference type="RefSeq" id="WP_324257150.1">
    <property type="nucleotide sequence ID" value="NZ_JAYKTU010000001.1"/>
</dbReference>
<organism evidence="2 3">
    <name type="scientific">Cellvibrio fontiphilus</name>
    <dbReference type="NCBI Taxonomy" id="1815559"/>
    <lineage>
        <taxon>Bacteria</taxon>
        <taxon>Pseudomonadati</taxon>
        <taxon>Pseudomonadota</taxon>
        <taxon>Gammaproteobacteria</taxon>
        <taxon>Cellvibrionales</taxon>
        <taxon>Cellvibrionaceae</taxon>
        <taxon>Cellvibrio</taxon>
    </lineage>
</organism>
<comment type="caution">
    <text evidence="2">The sequence shown here is derived from an EMBL/GenBank/DDBJ whole genome shotgun (WGS) entry which is preliminary data.</text>
</comment>
<gene>
    <name evidence="2" type="ORF">ACFODX_03645</name>
</gene>
<reference evidence="3" key="1">
    <citation type="journal article" date="2019" name="Int. J. Syst. Evol. Microbiol.">
        <title>The Global Catalogue of Microorganisms (GCM) 10K type strain sequencing project: providing services to taxonomists for standard genome sequencing and annotation.</title>
        <authorList>
            <consortium name="The Broad Institute Genomics Platform"/>
            <consortium name="The Broad Institute Genome Sequencing Center for Infectious Disease"/>
            <person name="Wu L."/>
            <person name="Ma J."/>
        </authorList>
    </citation>
    <scope>NUCLEOTIDE SEQUENCE [LARGE SCALE GENOMIC DNA]</scope>
    <source>
        <strain evidence="3">KCTC 52237</strain>
    </source>
</reference>
<keyword evidence="3" id="KW-1185">Reference proteome</keyword>